<gene>
    <name evidence="2" type="ORF">D9611_002678</name>
</gene>
<feature type="region of interest" description="Disordered" evidence="1">
    <location>
        <begin position="123"/>
        <end position="144"/>
    </location>
</feature>
<reference evidence="2 3" key="1">
    <citation type="journal article" date="2020" name="ISME J.">
        <title>Uncovering the hidden diversity of litter-decomposition mechanisms in mushroom-forming fungi.</title>
        <authorList>
            <person name="Floudas D."/>
            <person name="Bentzer J."/>
            <person name="Ahren D."/>
            <person name="Johansson T."/>
            <person name="Persson P."/>
            <person name="Tunlid A."/>
        </authorList>
    </citation>
    <scope>NUCLEOTIDE SEQUENCE [LARGE SCALE GENOMIC DNA]</scope>
    <source>
        <strain evidence="2 3">CBS 175.51</strain>
    </source>
</reference>
<comment type="caution">
    <text evidence="2">The sequence shown here is derived from an EMBL/GenBank/DDBJ whole genome shotgun (WGS) entry which is preliminary data.</text>
</comment>
<accession>A0A8H5C1A2</accession>
<dbReference type="Proteomes" id="UP000541558">
    <property type="component" value="Unassembled WGS sequence"/>
</dbReference>
<name>A0A8H5C1A2_9AGAR</name>
<dbReference type="EMBL" id="JAACJK010000109">
    <property type="protein sequence ID" value="KAF5333362.1"/>
    <property type="molecule type" value="Genomic_DNA"/>
</dbReference>
<protein>
    <submittedName>
        <fullName evidence="2">Uncharacterized protein</fullName>
    </submittedName>
</protein>
<evidence type="ECO:0000256" key="1">
    <source>
        <dbReference type="SAM" id="MobiDB-lite"/>
    </source>
</evidence>
<feature type="region of interest" description="Disordered" evidence="1">
    <location>
        <begin position="80"/>
        <end position="101"/>
    </location>
</feature>
<sequence length="184" mass="20184">MLTNASNPPMLSISLFTHALGGSKEHHSVFPIVRGEFLFPMLYDSPCSWSRHSYVKGGRRLLCASWISDVTLQTRDRPTSFITNSLDRSPTPPSPKPRSSSSALELAVYDVLGALYCRDSIVSSRCGSPSSSSTSPTRRPKPINNALLVPPIADPLHLWLIPRQDIHSAHTVFASLLDVSLLMC</sequence>
<feature type="compositionally biased region" description="Low complexity" evidence="1">
    <location>
        <begin position="123"/>
        <end position="137"/>
    </location>
</feature>
<evidence type="ECO:0000313" key="2">
    <source>
        <dbReference type="EMBL" id="KAF5333362.1"/>
    </source>
</evidence>
<keyword evidence="3" id="KW-1185">Reference proteome</keyword>
<organism evidence="2 3">
    <name type="scientific">Ephemerocybe angulata</name>
    <dbReference type="NCBI Taxonomy" id="980116"/>
    <lineage>
        <taxon>Eukaryota</taxon>
        <taxon>Fungi</taxon>
        <taxon>Dikarya</taxon>
        <taxon>Basidiomycota</taxon>
        <taxon>Agaricomycotina</taxon>
        <taxon>Agaricomycetes</taxon>
        <taxon>Agaricomycetidae</taxon>
        <taxon>Agaricales</taxon>
        <taxon>Agaricineae</taxon>
        <taxon>Psathyrellaceae</taxon>
        <taxon>Ephemerocybe</taxon>
    </lineage>
</organism>
<evidence type="ECO:0000313" key="3">
    <source>
        <dbReference type="Proteomes" id="UP000541558"/>
    </source>
</evidence>
<proteinExistence type="predicted"/>
<dbReference type="AlphaFoldDB" id="A0A8H5C1A2"/>